<dbReference type="GO" id="GO:0008360">
    <property type="term" value="P:regulation of cell shape"/>
    <property type="evidence" value="ECO:0007669"/>
    <property type="project" value="UniProtKB-KW"/>
</dbReference>
<keyword evidence="7" id="KW-0460">Magnesium</keyword>
<keyword evidence="7" id="KW-0067">ATP-binding</keyword>
<dbReference type="GO" id="GO:0051301">
    <property type="term" value="P:cell division"/>
    <property type="evidence" value="ECO:0007669"/>
    <property type="project" value="UniProtKB-KW"/>
</dbReference>
<dbReference type="PANTHER" id="PTHR23135:SF4">
    <property type="entry name" value="UDP-N-ACETYLMURAMOYL-L-ALANYL-D-GLUTAMATE--2,6-DIAMINOPIMELATE LIGASE MURE HOMOLOG, CHLOROPLASTIC"/>
    <property type="match status" value="1"/>
</dbReference>
<dbReference type="InterPro" id="IPR000713">
    <property type="entry name" value="Mur_ligase_N"/>
</dbReference>
<dbReference type="SUPFAM" id="SSF63418">
    <property type="entry name" value="MurE/MurF N-terminal domain"/>
    <property type="match status" value="1"/>
</dbReference>
<dbReference type="EC" id="6.3.2.-" evidence="7"/>
<evidence type="ECO:0000256" key="8">
    <source>
        <dbReference type="RuleBase" id="RU004135"/>
    </source>
</evidence>
<dbReference type="GO" id="GO:0071555">
    <property type="term" value="P:cell wall organization"/>
    <property type="evidence" value="ECO:0007669"/>
    <property type="project" value="UniProtKB-KW"/>
</dbReference>
<dbReference type="Pfam" id="PF02875">
    <property type="entry name" value="Mur_ligase_C"/>
    <property type="match status" value="1"/>
</dbReference>
<keyword evidence="5 7" id="KW-0131">Cell cycle</keyword>
<evidence type="ECO:0000259" key="11">
    <source>
        <dbReference type="Pfam" id="PF08245"/>
    </source>
</evidence>
<dbReference type="InterPro" id="IPR036565">
    <property type="entry name" value="Mur-like_cat_sf"/>
</dbReference>
<feature type="domain" description="Mur ligase central" evidence="11">
    <location>
        <begin position="121"/>
        <end position="320"/>
    </location>
</feature>
<dbReference type="SUPFAM" id="SSF53244">
    <property type="entry name" value="MurD-like peptide ligases, peptide-binding domain"/>
    <property type="match status" value="1"/>
</dbReference>
<keyword evidence="2 7" id="KW-0132">Cell division</keyword>
<keyword evidence="7 12" id="KW-0436">Ligase</keyword>
<dbReference type="InterPro" id="IPR036615">
    <property type="entry name" value="Mur_ligase_C_dom_sf"/>
</dbReference>
<feature type="modified residue" description="N6-carboxylysine" evidence="7">
    <location>
        <position position="232"/>
    </location>
</feature>
<feature type="domain" description="Mur ligase N-terminal catalytic" evidence="9">
    <location>
        <begin position="35"/>
        <end position="82"/>
    </location>
</feature>
<protein>
    <recommendedName>
        <fullName evidence="7">UDP-N-acetylmuramyl-tripeptide synthetase</fullName>
        <ecNumber evidence="7">6.3.2.-</ecNumber>
    </recommendedName>
    <alternativeName>
        <fullName evidence="7">UDP-MurNAc-tripeptide synthetase</fullName>
    </alternativeName>
</protein>
<comment type="subcellular location">
    <subcellularLocation>
        <location evidence="7 8">Cytoplasm</location>
    </subcellularLocation>
</comment>
<feature type="binding site" evidence="7">
    <location>
        <begin position="123"/>
        <end position="129"/>
    </location>
    <ligand>
        <name>ATP</name>
        <dbReference type="ChEBI" id="CHEBI:30616"/>
    </ligand>
</feature>
<accession>A0A9X2DYJ3</accession>
<dbReference type="Gene3D" id="3.40.1190.10">
    <property type="entry name" value="Mur-like, catalytic domain"/>
    <property type="match status" value="1"/>
</dbReference>
<dbReference type="Pfam" id="PF01225">
    <property type="entry name" value="Mur_ligase"/>
    <property type="match status" value="1"/>
</dbReference>
<dbReference type="GO" id="GO:0005737">
    <property type="term" value="C:cytoplasm"/>
    <property type="evidence" value="ECO:0007669"/>
    <property type="project" value="UniProtKB-SubCell"/>
</dbReference>
<dbReference type="RefSeq" id="WP_251946559.1">
    <property type="nucleotide sequence ID" value="NZ_JAMRYM010000064.1"/>
</dbReference>
<dbReference type="Gene3D" id="3.90.190.20">
    <property type="entry name" value="Mur ligase, C-terminal domain"/>
    <property type="match status" value="1"/>
</dbReference>
<evidence type="ECO:0000256" key="5">
    <source>
        <dbReference type="ARBA" id="ARBA00023306"/>
    </source>
</evidence>
<evidence type="ECO:0000256" key="1">
    <source>
        <dbReference type="ARBA" id="ARBA00005898"/>
    </source>
</evidence>
<dbReference type="HAMAP" id="MF_00208">
    <property type="entry name" value="MurE"/>
    <property type="match status" value="1"/>
</dbReference>
<dbReference type="InterPro" id="IPR013221">
    <property type="entry name" value="Mur_ligase_cen"/>
</dbReference>
<evidence type="ECO:0000256" key="2">
    <source>
        <dbReference type="ARBA" id="ARBA00022618"/>
    </source>
</evidence>
<comment type="caution">
    <text evidence="7">Lacks conserved residue(s) required for the propagation of feature annotation.</text>
</comment>
<dbReference type="GO" id="GO:0009252">
    <property type="term" value="P:peptidoglycan biosynthetic process"/>
    <property type="evidence" value="ECO:0007669"/>
    <property type="project" value="UniProtKB-UniRule"/>
</dbReference>
<dbReference type="PANTHER" id="PTHR23135">
    <property type="entry name" value="MUR LIGASE FAMILY MEMBER"/>
    <property type="match status" value="1"/>
</dbReference>
<keyword evidence="6 7" id="KW-0961">Cell wall biogenesis/degradation</keyword>
<dbReference type="InterPro" id="IPR004101">
    <property type="entry name" value="Mur_ligase_C"/>
</dbReference>
<feature type="binding site" evidence="7">
    <location>
        <position position="192"/>
    </location>
    <ligand>
        <name>UDP-N-acetyl-alpha-D-muramoyl-L-alanyl-D-glutamate</name>
        <dbReference type="ChEBI" id="CHEBI:83900"/>
    </ligand>
</feature>
<gene>
    <name evidence="7" type="primary">murE</name>
    <name evidence="12" type="ORF">NB037_13540</name>
</gene>
<reference evidence="12" key="1">
    <citation type="submission" date="2022-06" db="EMBL/GenBank/DDBJ databases">
        <title>Whole genome shotgun sequencing (WGS) of Rathayibacter sp. ZW T2_19, isolated from stored onions (Allium cepa).</title>
        <authorList>
            <person name="Stoll D.A."/>
            <person name="Huch M."/>
        </authorList>
    </citation>
    <scope>NUCLEOTIDE SEQUENCE</scope>
    <source>
        <strain evidence="12">ZW T2_19</strain>
    </source>
</reference>
<dbReference type="NCBIfam" id="TIGR01085">
    <property type="entry name" value="murE"/>
    <property type="match status" value="1"/>
</dbReference>
<comment type="function">
    <text evidence="7">Catalyzes the addition of an amino acid to the nucleotide precursor UDP-N-acetylmuramoyl-L-alanyl-D-glutamate (UMAG) in the biosynthesis of bacterial cell-wall peptidoglycan.</text>
</comment>
<evidence type="ECO:0000256" key="7">
    <source>
        <dbReference type="HAMAP-Rule" id="MF_00208"/>
    </source>
</evidence>
<dbReference type="EMBL" id="JAMRYM010000064">
    <property type="protein sequence ID" value="MCM6763445.1"/>
    <property type="molecule type" value="Genomic_DNA"/>
</dbReference>
<dbReference type="Gene3D" id="3.40.1390.10">
    <property type="entry name" value="MurE/MurF, N-terminal domain"/>
    <property type="match status" value="1"/>
</dbReference>
<sequence>MPDFSFLRPRRAVGAMLSELAATAGLRLDGPDPRVTSVTVSDREVEPGGLFAALPGRGAHGADFVDRARAAGAVAVLTDEDGARRVDGLPVLVAPDPRRVLGPVAARVYGTDSARPPLFGVTGTNGKTTTVHLLTAVLEQLGRRVGHSSTATRRSGPVEIASRLTSPEAPEVHALLARMVEDGVDAAALEVSAQALTRHRVDGLRFEVAGFTNLSHDHLDDYADMDEYLRAKARLLRPELSERAVLLLDSPAGERMRDLAEVPVVTVASVPRTDADWRVDVLEATSTGTAFRLSGPDGSLTTSVPLVGRHMAADAGLALVMLLSAGHPFAALAEAVRDGIDAHVPGRSLLVSGERGPRVYLDFSHTPDSIEKTVAALREVTPGRVIVVLGADGDRDPSKRGPMGRAAAEGADVVVVTDHHPRSEDPARIRRALLDGARDGSDVREIAEPAEAIRSALGSATDSDSVLWVGPGDTDYRLVRGVEVPYSPRLDAREALAELGWG</sequence>
<proteinExistence type="inferred from homology"/>
<comment type="caution">
    <text evidence="12">The sequence shown here is derived from an EMBL/GenBank/DDBJ whole genome shotgun (WGS) entry which is preliminary data.</text>
</comment>
<keyword evidence="13" id="KW-1185">Reference proteome</keyword>
<keyword evidence="7" id="KW-0963">Cytoplasm</keyword>
<evidence type="ECO:0000259" key="10">
    <source>
        <dbReference type="Pfam" id="PF02875"/>
    </source>
</evidence>
<comment type="cofactor">
    <cofactor evidence="7">
        <name>Mg(2+)</name>
        <dbReference type="ChEBI" id="CHEBI:18420"/>
    </cofactor>
</comment>
<evidence type="ECO:0000259" key="9">
    <source>
        <dbReference type="Pfam" id="PF01225"/>
    </source>
</evidence>
<dbReference type="Proteomes" id="UP001155240">
    <property type="component" value="Unassembled WGS sequence"/>
</dbReference>
<name>A0A9X2DYJ3_9MICO</name>
<comment type="similarity">
    <text evidence="1 7">Belongs to the MurCDEF family. MurE subfamily.</text>
</comment>
<dbReference type="SUPFAM" id="SSF53623">
    <property type="entry name" value="MurD-like peptide ligases, catalytic domain"/>
    <property type="match status" value="1"/>
</dbReference>
<dbReference type="InterPro" id="IPR035911">
    <property type="entry name" value="MurE/MurF_N"/>
</dbReference>
<dbReference type="Pfam" id="PF08245">
    <property type="entry name" value="Mur_ligase_M"/>
    <property type="match status" value="1"/>
</dbReference>
<feature type="domain" description="Mur ligase C-terminal" evidence="10">
    <location>
        <begin position="346"/>
        <end position="471"/>
    </location>
</feature>
<keyword evidence="7" id="KW-0547">Nucleotide-binding</keyword>
<evidence type="ECO:0000313" key="13">
    <source>
        <dbReference type="Proteomes" id="UP001155240"/>
    </source>
</evidence>
<keyword evidence="3 7" id="KW-0133">Cell shape</keyword>
<organism evidence="12 13">
    <name type="scientific">Rathayibacter rubneri</name>
    <dbReference type="NCBI Taxonomy" id="2950106"/>
    <lineage>
        <taxon>Bacteria</taxon>
        <taxon>Bacillati</taxon>
        <taxon>Actinomycetota</taxon>
        <taxon>Actinomycetes</taxon>
        <taxon>Micrococcales</taxon>
        <taxon>Microbacteriaceae</taxon>
        <taxon>Rathayibacter</taxon>
    </lineage>
</organism>
<comment type="pathway">
    <text evidence="7 8">Cell wall biogenesis; peptidoglycan biosynthesis.</text>
</comment>
<keyword evidence="4 7" id="KW-0573">Peptidoglycan synthesis</keyword>
<dbReference type="GO" id="GO:0016881">
    <property type="term" value="F:acid-amino acid ligase activity"/>
    <property type="evidence" value="ECO:0007669"/>
    <property type="project" value="UniProtKB-UniRule"/>
</dbReference>
<dbReference type="GO" id="GO:0000287">
    <property type="term" value="F:magnesium ion binding"/>
    <property type="evidence" value="ECO:0007669"/>
    <property type="project" value="UniProtKB-UniRule"/>
</dbReference>
<evidence type="ECO:0000256" key="4">
    <source>
        <dbReference type="ARBA" id="ARBA00022984"/>
    </source>
</evidence>
<dbReference type="InterPro" id="IPR005761">
    <property type="entry name" value="UDP-N-AcMur-Glu-dNH2Pim_ligase"/>
</dbReference>
<evidence type="ECO:0000256" key="3">
    <source>
        <dbReference type="ARBA" id="ARBA00022960"/>
    </source>
</evidence>
<comment type="PTM">
    <text evidence="7">Carboxylation is probably crucial for Mg(2+) binding and, consequently, for the gamma-phosphate positioning of ATP.</text>
</comment>
<dbReference type="GO" id="GO:0005524">
    <property type="term" value="F:ATP binding"/>
    <property type="evidence" value="ECO:0007669"/>
    <property type="project" value="UniProtKB-UniRule"/>
</dbReference>
<feature type="binding site" evidence="7">
    <location>
        <position position="200"/>
    </location>
    <ligand>
        <name>UDP-N-acetyl-alpha-D-muramoyl-L-alanyl-D-glutamate</name>
        <dbReference type="ChEBI" id="CHEBI:83900"/>
    </ligand>
</feature>
<evidence type="ECO:0000256" key="6">
    <source>
        <dbReference type="ARBA" id="ARBA00023316"/>
    </source>
</evidence>
<evidence type="ECO:0000313" key="12">
    <source>
        <dbReference type="EMBL" id="MCM6763445.1"/>
    </source>
</evidence>
<dbReference type="AlphaFoldDB" id="A0A9X2DYJ3"/>